<evidence type="ECO:0000313" key="3">
    <source>
        <dbReference type="EMBL" id="AZV79078.1"/>
    </source>
</evidence>
<keyword evidence="1" id="KW-0802">TPR repeat</keyword>
<accession>A0A3T0N4X9</accession>
<sequence>MRTLLILLMCLPGYSFAAGGDDKGAPKPTQTTKSCWGVRVWDEAKKRCVRPKESSLDTDGLYGAVRELAYAGRYTDAQGVLLAMTDQSDDRVLTYWGFTHRKLGNIELANAFYSQAIAQNPNNILARSYMGQGFVEQGMPAQALAQWTEIRARGGTGTWAEESLRKALEMGQGFSY</sequence>
<feature type="chain" id="PRO_5019147142" evidence="2">
    <location>
        <begin position="18"/>
        <end position="176"/>
    </location>
</feature>
<dbReference type="PROSITE" id="PS50005">
    <property type="entry name" value="TPR"/>
    <property type="match status" value="1"/>
</dbReference>
<dbReference type="KEGG" id="sedi:EBB79_15160"/>
<feature type="repeat" description="TPR" evidence="1">
    <location>
        <begin position="90"/>
        <end position="123"/>
    </location>
</feature>
<dbReference type="SUPFAM" id="SSF48452">
    <property type="entry name" value="TPR-like"/>
    <property type="match status" value="1"/>
</dbReference>
<dbReference type="InterPro" id="IPR019734">
    <property type="entry name" value="TPR_rpt"/>
</dbReference>
<dbReference type="OrthoDB" id="8592798at2"/>
<dbReference type="InterPro" id="IPR011990">
    <property type="entry name" value="TPR-like_helical_dom_sf"/>
</dbReference>
<protein>
    <submittedName>
        <fullName evidence="3">Uncharacterized protein</fullName>
    </submittedName>
</protein>
<evidence type="ECO:0000256" key="2">
    <source>
        <dbReference type="SAM" id="SignalP"/>
    </source>
</evidence>
<name>A0A3T0N4X9_9RHOB</name>
<gene>
    <name evidence="3" type="ORF">EBB79_15160</name>
</gene>
<dbReference type="EMBL" id="CP033219">
    <property type="protein sequence ID" value="AZV79078.1"/>
    <property type="molecule type" value="Genomic_DNA"/>
</dbReference>
<keyword evidence="4" id="KW-1185">Reference proteome</keyword>
<dbReference type="Gene3D" id="1.25.40.10">
    <property type="entry name" value="Tetratricopeptide repeat domain"/>
    <property type="match status" value="1"/>
</dbReference>
<organism evidence="3 4">
    <name type="scientific">Parasedimentitalea marina</name>
    <dbReference type="NCBI Taxonomy" id="2483033"/>
    <lineage>
        <taxon>Bacteria</taxon>
        <taxon>Pseudomonadati</taxon>
        <taxon>Pseudomonadota</taxon>
        <taxon>Alphaproteobacteria</taxon>
        <taxon>Rhodobacterales</taxon>
        <taxon>Paracoccaceae</taxon>
        <taxon>Parasedimentitalea</taxon>
    </lineage>
</organism>
<evidence type="ECO:0000313" key="4">
    <source>
        <dbReference type="Proteomes" id="UP000283063"/>
    </source>
</evidence>
<keyword evidence="2" id="KW-0732">Signal</keyword>
<evidence type="ECO:0000256" key="1">
    <source>
        <dbReference type="PROSITE-ProRule" id="PRU00339"/>
    </source>
</evidence>
<dbReference type="Proteomes" id="UP000283063">
    <property type="component" value="Chromosome"/>
</dbReference>
<dbReference type="AlphaFoldDB" id="A0A3T0N4X9"/>
<proteinExistence type="predicted"/>
<dbReference type="RefSeq" id="WP_127749627.1">
    <property type="nucleotide sequence ID" value="NZ_CP033219.1"/>
</dbReference>
<reference evidence="3 4" key="1">
    <citation type="submission" date="2018-10" db="EMBL/GenBank/DDBJ databases">
        <title>Parasedimentitalea marina sp. nov., a psychrophilic bacterium isolated from deep seawater of the New Britain Trench.</title>
        <authorList>
            <person name="Cao J."/>
        </authorList>
    </citation>
    <scope>NUCLEOTIDE SEQUENCE [LARGE SCALE GENOMIC DNA]</scope>
    <source>
        <strain evidence="3 4">W43</strain>
    </source>
</reference>
<feature type="signal peptide" evidence="2">
    <location>
        <begin position="1"/>
        <end position="17"/>
    </location>
</feature>